<comment type="similarity">
    <text evidence="1">Belongs to the sigma-70 factor family. ECF subfamily.</text>
</comment>
<name>A0ABS5T625_9GAMM</name>
<dbReference type="Pfam" id="PF04542">
    <property type="entry name" value="Sigma70_r2"/>
    <property type="match status" value="1"/>
</dbReference>
<comment type="caution">
    <text evidence="8">The sequence shown here is derived from an EMBL/GenBank/DDBJ whole genome shotgun (WGS) entry which is preliminary data.</text>
</comment>
<keyword evidence="5" id="KW-0804">Transcription</keyword>
<evidence type="ECO:0000313" key="8">
    <source>
        <dbReference type="EMBL" id="MBT0727795.1"/>
    </source>
</evidence>
<dbReference type="InterPro" id="IPR013325">
    <property type="entry name" value="RNA_pol_sigma_r2"/>
</dbReference>
<dbReference type="PANTHER" id="PTHR43133:SF58">
    <property type="entry name" value="ECF RNA POLYMERASE SIGMA FACTOR SIGD"/>
    <property type="match status" value="1"/>
</dbReference>
<evidence type="ECO:0000313" key="9">
    <source>
        <dbReference type="Proteomes" id="UP000786875"/>
    </source>
</evidence>
<dbReference type="InterPro" id="IPR013324">
    <property type="entry name" value="RNA_pol_sigma_r3/r4-like"/>
</dbReference>
<evidence type="ECO:0000256" key="1">
    <source>
        <dbReference type="ARBA" id="ARBA00010641"/>
    </source>
</evidence>
<dbReference type="InterPro" id="IPR014284">
    <property type="entry name" value="RNA_pol_sigma-70_dom"/>
</dbReference>
<dbReference type="InterPro" id="IPR036388">
    <property type="entry name" value="WH-like_DNA-bd_sf"/>
</dbReference>
<dbReference type="Pfam" id="PF08281">
    <property type="entry name" value="Sigma70_r4_2"/>
    <property type="match status" value="1"/>
</dbReference>
<dbReference type="InterPro" id="IPR007627">
    <property type="entry name" value="RNA_pol_sigma70_r2"/>
</dbReference>
<keyword evidence="2" id="KW-0805">Transcription regulation</keyword>
<evidence type="ECO:0000256" key="4">
    <source>
        <dbReference type="ARBA" id="ARBA00023125"/>
    </source>
</evidence>
<evidence type="ECO:0000256" key="3">
    <source>
        <dbReference type="ARBA" id="ARBA00023082"/>
    </source>
</evidence>
<dbReference type="NCBIfam" id="TIGR02937">
    <property type="entry name" value="sigma70-ECF"/>
    <property type="match status" value="1"/>
</dbReference>
<dbReference type="SUPFAM" id="SSF88659">
    <property type="entry name" value="Sigma3 and sigma4 domains of RNA polymerase sigma factors"/>
    <property type="match status" value="1"/>
</dbReference>
<evidence type="ECO:0000256" key="2">
    <source>
        <dbReference type="ARBA" id="ARBA00023015"/>
    </source>
</evidence>
<feature type="domain" description="RNA polymerase sigma-70 region 2" evidence="6">
    <location>
        <begin position="31"/>
        <end position="95"/>
    </location>
</feature>
<dbReference type="Gene3D" id="1.10.10.10">
    <property type="entry name" value="Winged helix-like DNA-binding domain superfamily/Winged helix DNA-binding domain"/>
    <property type="match status" value="1"/>
</dbReference>
<dbReference type="Gene3D" id="1.10.1740.10">
    <property type="match status" value="1"/>
</dbReference>
<dbReference type="PANTHER" id="PTHR43133">
    <property type="entry name" value="RNA POLYMERASE ECF-TYPE SIGMA FACTO"/>
    <property type="match status" value="1"/>
</dbReference>
<reference evidence="8 9" key="1">
    <citation type="submission" date="2020-04" db="EMBL/GenBank/DDBJ databases">
        <title>Genome sequencing of Rosenbergiella species.</title>
        <authorList>
            <person name="Alvarez-Perez S."/>
            <person name="Lievens B."/>
        </authorList>
    </citation>
    <scope>NUCLEOTIDE SEQUENCE [LARGE SCALE GENOMIC DNA]</scope>
    <source>
        <strain evidence="8 9">CdVSA20.1</strain>
    </source>
</reference>
<dbReference type="CDD" id="cd06171">
    <property type="entry name" value="Sigma70_r4"/>
    <property type="match status" value="1"/>
</dbReference>
<dbReference type="Proteomes" id="UP000786875">
    <property type="component" value="Unassembled WGS sequence"/>
</dbReference>
<evidence type="ECO:0000259" key="6">
    <source>
        <dbReference type="Pfam" id="PF04542"/>
    </source>
</evidence>
<sequence>MPNSDSDKQHWPSLMLQAQQGSQYAYERLLRALLPVIRVQVNKHVFDRGLSEDVIQDVLLTLHRVRHTYDSHYPFMPWLLAIVRARSIDALRRQGYRHYEITEEDSYDNVVMEDESLHLHPPITHYLQQLPERQRQMVEFVHLGENSLAEAASHHQLSLSAVKSLLHRALTNLRRIGEKHD</sequence>
<evidence type="ECO:0000259" key="7">
    <source>
        <dbReference type="Pfam" id="PF08281"/>
    </source>
</evidence>
<accession>A0ABS5T625</accession>
<dbReference type="RefSeq" id="WP_214214599.1">
    <property type="nucleotide sequence ID" value="NZ_JABBFO010000009.1"/>
</dbReference>
<proteinExistence type="inferred from homology"/>
<evidence type="ECO:0000256" key="5">
    <source>
        <dbReference type="ARBA" id="ARBA00023163"/>
    </source>
</evidence>
<organism evidence="8 9">
    <name type="scientific">Rosenbergiella australiborealis</name>
    <dbReference type="NCBI Taxonomy" id="1544696"/>
    <lineage>
        <taxon>Bacteria</taxon>
        <taxon>Pseudomonadati</taxon>
        <taxon>Pseudomonadota</taxon>
        <taxon>Gammaproteobacteria</taxon>
        <taxon>Enterobacterales</taxon>
        <taxon>Erwiniaceae</taxon>
        <taxon>Rosenbergiella</taxon>
    </lineage>
</organism>
<dbReference type="InterPro" id="IPR039425">
    <property type="entry name" value="RNA_pol_sigma-70-like"/>
</dbReference>
<dbReference type="EMBL" id="JABBFO010000009">
    <property type="protein sequence ID" value="MBT0727795.1"/>
    <property type="molecule type" value="Genomic_DNA"/>
</dbReference>
<feature type="domain" description="RNA polymerase sigma factor 70 region 4 type 2" evidence="7">
    <location>
        <begin position="123"/>
        <end position="172"/>
    </location>
</feature>
<dbReference type="InterPro" id="IPR013249">
    <property type="entry name" value="RNA_pol_sigma70_r4_t2"/>
</dbReference>
<protein>
    <submittedName>
        <fullName evidence="8">Sigma-70 family RNA polymerase sigma factor</fullName>
    </submittedName>
</protein>
<keyword evidence="3" id="KW-0731">Sigma factor</keyword>
<gene>
    <name evidence="8" type="ORF">HGT73_10510</name>
</gene>
<keyword evidence="9" id="KW-1185">Reference proteome</keyword>
<keyword evidence="4" id="KW-0238">DNA-binding</keyword>
<dbReference type="SUPFAM" id="SSF88946">
    <property type="entry name" value="Sigma2 domain of RNA polymerase sigma factors"/>
    <property type="match status" value="1"/>
</dbReference>